<dbReference type="AlphaFoldDB" id="A0A368TXX0"/>
<dbReference type="PROSITE" id="PS51898">
    <property type="entry name" value="TYR_RECOMBINASE"/>
    <property type="match status" value="1"/>
</dbReference>
<dbReference type="InterPro" id="IPR011010">
    <property type="entry name" value="DNA_brk_join_enz"/>
</dbReference>
<organism evidence="4 5">
    <name type="scientific">Billgrantia montanilacus</name>
    <dbReference type="NCBI Taxonomy" id="2282305"/>
    <lineage>
        <taxon>Bacteria</taxon>
        <taxon>Pseudomonadati</taxon>
        <taxon>Pseudomonadota</taxon>
        <taxon>Gammaproteobacteria</taxon>
        <taxon>Oceanospirillales</taxon>
        <taxon>Halomonadaceae</taxon>
        <taxon>Billgrantia</taxon>
    </lineage>
</organism>
<dbReference type="SUPFAM" id="SSF56349">
    <property type="entry name" value="DNA breaking-rejoining enzymes"/>
    <property type="match status" value="1"/>
</dbReference>
<evidence type="ECO:0000256" key="2">
    <source>
        <dbReference type="ARBA" id="ARBA00023172"/>
    </source>
</evidence>
<evidence type="ECO:0000313" key="4">
    <source>
        <dbReference type="EMBL" id="RCV89689.1"/>
    </source>
</evidence>
<dbReference type="GO" id="GO:0015074">
    <property type="term" value="P:DNA integration"/>
    <property type="evidence" value="ECO:0007669"/>
    <property type="project" value="UniProtKB-KW"/>
</dbReference>
<keyword evidence="2" id="KW-0233">DNA recombination</keyword>
<dbReference type="GO" id="GO:0006310">
    <property type="term" value="P:DNA recombination"/>
    <property type="evidence" value="ECO:0007669"/>
    <property type="project" value="UniProtKB-KW"/>
</dbReference>
<keyword evidence="5" id="KW-1185">Reference proteome</keyword>
<accession>A0A368TXX0</accession>
<dbReference type="PANTHER" id="PTHR30349">
    <property type="entry name" value="PHAGE INTEGRASE-RELATED"/>
    <property type="match status" value="1"/>
</dbReference>
<dbReference type="GO" id="GO:0003677">
    <property type="term" value="F:DNA binding"/>
    <property type="evidence" value="ECO:0007669"/>
    <property type="project" value="InterPro"/>
</dbReference>
<dbReference type="InterPro" id="IPR050090">
    <property type="entry name" value="Tyrosine_recombinase_XerCD"/>
</dbReference>
<feature type="domain" description="Tyr recombinase" evidence="3">
    <location>
        <begin position="167"/>
        <end position="338"/>
    </location>
</feature>
<dbReference type="OrthoDB" id="9057547at2"/>
<dbReference type="InterPro" id="IPR013762">
    <property type="entry name" value="Integrase-like_cat_sf"/>
</dbReference>
<dbReference type="InterPro" id="IPR002104">
    <property type="entry name" value="Integrase_catalytic"/>
</dbReference>
<dbReference type="RefSeq" id="WP_114478624.1">
    <property type="nucleotide sequence ID" value="NZ_QPII01000005.1"/>
</dbReference>
<dbReference type="PANTHER" id="PTHR30349:SF94">
    <property type="entry name" value="INTEGRASE_RECOMBINASE HI_1414-RELATED"/>
    <property type="match status" value="1"/>
</dbReference>
<evidence type="ECO:0000259" key="3">
    <source>
        <dbReference type="PROSITE" id="PS51898"/>
    </source>
</evidence>
<proteinExistence type="predicted"/>
<keyword evidence="1" id="KW-0229">DNA integration</keyword>
<dbReference type="EMBL" id="QPII01000005">
    <property type="protein sequence ID" value="RCV89689.1"/>
    <property type="molecule type" value="Genomic_DNA"/>
</dbReference>
<dbReference type="Proteomes" id="UP000252405">
    <property type="component" value="Unassembled WGS sequence"/>
</dbReference>
<evidence type="ECO:0000256" key="1">
    <source>
        <dbReference type="ARBA" id="ARBA00022908"/>
    </source>
</evidence>
<gene>
    <name evidence="4" type="ORF">DU505_08790</name>
</gene>
<dbReference type="CDD" id="cd00796">
    <property type="entry name" value="INT_Rci_Hp1_C"/>
    <property type="match status" value="1"/>
</dbReference>
<dbReference type="Pfam" id="PF00589">
    <property type="entry name" value="Phage_integrase"/>
    <property type="match status" value="1"/>
</dbReference>
<comment type="caution">
    <text evidence="4">The sequence shown here is derived from an EMBL/GenBank/DDBJ whole genome shotgun (WGS) entry which is preliminary data.</text>
</comment>
<sequence>MATFQKRGTRWRAIVRKKGHPAQSKTFSTKARAQAWAREVEGLLEDTAAGLARSPTLGEILDRHLAHLDLTSSRGRKNKSADRTLRNGLGAETLVSALDFETLKTFCRTRIQVDGVKPSTTMTDIMHLSGAITTSIVEEALPEKARVNMSVWRIGLKRAGLIGSPDNRDRRPTAEELEAILVHTKHNRALRRIRYHDLVRFAVASCMRLDEICSLRWSDVDLETGTVIIRLRKHPTQKTDQKVPLMGESQAIIERQPRVHERVFPYGSDSVGNGFRRICQYLEIEDLHFHDLRHEGISRLFERGYQIQEVSMVSGHRDWGSLRRYVNLKAGDLAKKDRDLER</sequence>
<name>A0A368TXX0_9GAMM</name>
<protein>
    <submittedName>
        <fullName evidence="4">Site-specific integrase</fullName>
    </submittedName>
</protein>
<reference evidence="4 5" key="1">
    <citation type="submission" date="2018-07" db="EMBL/GenBank/DDBJ databases">
        <title>Halomonas montanilacus sp. nov., isolated from Lake Pengyan on Tibetan Plateau.</title>
        <authorList>
            <person name="Lu H."/>
            <person name="Xing P."/>
            <person name="Wu Q."/>
        </authorList>
    </citation>
    <scope>NUCLEOTIDE SEQUENCE [LARGE SCALE GENOMIC DNA]</scope>
    <source>
        <strain evidence="4 5">PYC7W</strain>
    </source>
</reference>
<dbReference type="Gene3D" id="1.10.443.10">
    <property type="entry name" value="Intergrase catalytic core"/>
    <property type="match status" value="1"/>
</dbReference>
<evidence type="ECO:0000313" key="5">
    <source>
        <dbReference type="Proteomes" id="UP000252405"/>
    </source>
</evidence>